<proteinExistence type="predicted"/>
<dbReference type="PANTHER" id="PTHR21419:SF36">
    <property type="entry name" value="PROTEIN FAM234A-LIKE"/>
    <property type="match status" value="1"/>
</dbReference>
<name>A0A1W0WUJ0_HYPEX</name>
<evidence type="ECO:0000256" key="3">
    <source>
        <dbReference type="ARBA" id="ARBA00022989"/>
    </source>
</evidence>
<dbReference type="OrthoDB" id="567787at2759"/>
<reference evidence="8" key="1">
    <citation type="submission" date="2017-01" db="EMBL/GenBank/DDBJ databases">
        <title>Comparative genomics of anhydrobiosis in the tardigrade Hypsibius dujardini.</title>
        <authorList>
            <person name="Yoshida Y."/>
            <person name="Koutsovoulos G."/>
            <person name="Laetsch D."/>
            <person name="Stevens L."/>
            <person name="Kumar S."/>
            <person name="Horikawa D."/>
            <person name="Ishino K."/>
            <person name="Komine S."/>
            <person name="Tomita M."/>
            <person name="Blaxter M."/>
            <person name="Arakawa K."/>
        </authorList>
    </citation>
    <scope>NUCLEOTIDE SEQUENCE [LARGE SCALE GENOMIC DNA]</scope>
    <source>
        <strain evidence="8">Z151</strain>
    </source>
</reference>
<dbReference type="InterPro" id="IPR028994">
    <property type="entry name" value="Integrin_alpha_N"/>
</dbReference>
<evidence type="ECO:0000256" key="4">
    <source>
        <dbReference type="ARBA" id="ARBA00023136"/>
    </source>
</evidence>
<protein>
    <recommendedName>
        <fullName evidence="6">FAM234A/B beta-propeller domain-containing protein</fullName>
    </recommendedName>
</protein>
<comment type="caution">
    <text evidence="7">The sequence shown here is derived from an EMBL/GenBank/DDBJ whole genome shotgun (WGS) entry which is preliminary data.</text>
</comment>
<organism evidence="7 8">
    <name type="scientific">Hypsibius exemplaris</name>
    <name type="common">Freshwater tardigrade</name>
    <dbReference type="NCBI Taxonomy" id="2072580"/>
    <lineage>
        <taxon>Eukaryota</taxon>
        <taxon>Metazoa</taxon>
        <taxon>Ecdysozoa</taxon>
        <taxon>Tardigrada</taxon>
        <taxon>Eutardigrada</taxon>
        <taxon>Parachela</taxon>
        <taxon>Hypsibioidea</taxon>
        <taxon>Hypsibiidae</taxon>
        <taxon>Hypsibius</taxon>
    </lineage>
</organism>
<dbReference type="InterPro" id="IPR055409">
    <property type="entry name" value="Beta-prop_FAM234A_B"/>
</dbReference>
<evidence type="ECO:0000313" key="7">
    <source>
        <dbReference type="EMBL" id="OQV18864.1"/>
    </source>
</evidence>
<dbReference type="SUPFAM" id="SSF69318">
    <property type="entry name" value="Integrin alpha N-terminal domain"/>
    <property type="match status" value="1"/>
</dbReference>
<keyword evidence="3 5" id="KW-1133">Transmembrane helix</keyword>
<comment type="subcellular location">
    <subcellularLocation>
        <location evidence="1">Membrane</location>
        <topology evidence="1">Single-pass membrane protein</topology>
    </subcellularLocation>
</comment>
<evidence type="ECO:0000256" key="2">
    <source>
        <dbReference type="ARBA" id="ARBA00022692"/>
    </source>
</evidence>
<dbReference type="Pfam" id="PF23727">
    <property type="entry name" value="Beta-prop_FAM234A_B"/>
    <property type="match status" value="1"/>
</dbReference>
<gene>
    <name evidence="7" type="ORF">BV898_07118</name>
</gene>
<dbReference type="InterPro" id="IPR015943">
    <property type="entry name" value="WD40/YVTN_repeat-like_dom_sf"/>
</dbReference>
<dbReference type="Gene3D" id="2.130.10.10">
    <property type="entry name" value="YVTN repeat-like/Quinoprotein amine dehydrogenase"/>
    <property type="match status" value="1"/>
</dbReference>
<feature type="domain" description="FAM234A/B beta-propeller" evidence="6">
    <location>
        <begin position="135"/>
        <end position="356"/>
    </location>
</feature>
<evidence type="ECO:0000256" key="1">
    <source>
        <dbReference type="ARBA" id="ARBA00004167"/>
    </source>
</evidence>
<dbReference type="GO" id="GO:0016020">
    <property type="term" value="C:membrane"/>
    <property type="evidence" value="ECO:0007669"/>
    <property type="project" value="UniProtKB-SubCell"/>
</dbReference>
<feature type="transmembrane region" description="Helical" evidence="5">
    <location>
        <begin position="65"/>
        <end position="86"/>
    </location>
</feature>
<keyword evidence="8" id="KW-1185">Reference proteome</keyword>
<evidence type="ECO:0000259" key="6">
    <source>
        <dbReference type="Pfam" id="PF23727"/>
    </source>
</evidence>
<dbReference type="EMBL" id="MTYJ01000045">
    <property type="protein sequence ID" value="OQV18864.1"/>
    <property type="molecule type" value="Genomic_DNA"/>
</dbReference>
<keyword evidence="4 5" id="KW-0472">Membrane</keyword>
<dbReference type="InterPro" id="IPR045232">
    <property type="entry name" value="FAM234"/>
</dbReference>
<dbReference type="Proteomes" id="UP000192578">
    <property type="component" value="Unassembled WGS sequence"/>
</dbReference>
<accession>A0A1W0WUJ0</accession>
<sequence>MASETGEDAQLIPQADGACQTERNVTEIPFGEDNQESSDGLTVLSPLSPQFLSCSKANNKQSRRFQAAAFVIVVLSVSFLAVWMTLRIYGVNGMREKAGELQVGWNNLHGADGQEHQQQQTMSKRCGGLSIRDVWTVTLPKLLTESAVRMLDVNADGIADVILGFATGGDGYLVPDVVCDIYFNGIHPCFGGILALDGATGRELWRTYAKHEVFALNCNADLNRDGQKDCLAGGRAAIFLAIDTRTGTPLWTVKVSDTDLSNFYTPQIIRDLNNDGVPEVLVSHGGDPLREPGKQVKIIGVLMILDGFNGHTLKSMPVPDGGETYYSPQVYSPIEGTDNVLFGTGGETHGGSLWVINLSDMLHGNGSEAVAILTDPFKGVMVPPVLADITDDGVVDIIMAMYNSSVIALDGRTFQEIWRYTTLGAETYSTPAAGYYNDDDVPDFFVNYSVGPGYPIYYYAESMVLDGRTGRPLWDEPMRNIIGSQSSPLSISVAGGGDYFLYWLSDCGDSELKLPRDDDDDNLRYKFAKGTRVHQQSRADFCKLRFKSSGVNRFYALRDGDPLPGWKIYDSNQRKDLERKGWINTTLLAERYLKSHPDAGRIKRHVGPHDGEGIQRLISTGSLADSFGTASDGAIDVVFATYWFYPAKTVVVLAEDQACIDGRMRKEEERFEMGNRYYGMDHDAFENTVEAECLSRRAGNHNNSSQTGETFRDLFHLEMGSMTVYRMRLRCSGGLQFSPMAKQHWAAYMGTHGTSLFYPPSPEVMANSNPANMTMDDLMTSFSEPPQENALRYFGVQMAGKTEENPIVLKKLPNPKTFLAICPTVRFKEFSTREEALAFSQFDVPIVTDQSFKRAAEPRSPFPSPSVAERDLLLSSIAAGDCATLRGLAWKNPRLLVTPDEAPQCYRGTWRQTALHLAVQASSFPVFCTLMEVIDSRAFAVATQLTEFEDLEVRRKMMVGNYLNNRNRKEESALDCAIVFGMVEIVDFLTVHPLCDLKTGKSLQQWQSTVCTRCDADRKAHCPTIMSMLEGRWYLPVYPSPASFGKSIVGEPVPVNTMRQALRDGKLTGFIGPATREQCEKLSCDIKTLHAEKGRRSRTRSRTASDVADGKWEDVDAEMNRAGVRRGGVGGRSLSPKVGLKGTEAVARALAKRNGLGWKEWWSFLGKFLDIASARGLVELEGYLANRAGNNWDIESAGETVDLLCINDDLTVVEILSLHYTRHSSTHISSPAVTFTPVTQTSTAESQFDLDDEDSLDIFYTPPSSPEPIHTALFNFSERYAKRPSLFVGGRKPSLSDCDLYDALMDVPIPDDFRYILAWRDQMARNLQAADLTDAMSFLFL</sequence>
<evidence type="ECO:0000313" key="8">
    <source>
        <dbReference type="Proteomes" id="UP000192578"/>
    </source>
</evidence>
<keyword evidence="2 5" id="KW-0812">Transmembrane</keyword>
<evidence type="ECO:0000256" key="5">
    <source>
        <dbReference type="SAM" id="Phobius"/>
    </source>
</evidence>
<dbReference type="PANTHER" id="PTHR21419">
    <property type="match status" value="1"/>
</dbReference>